<evidence type="ECO:0000256" key="7">
    <source>
        <dbReference type="ARBA" id="ARBA00023306"/>
    </source>
</evidence>
<dbReference type="PANTHER" id="PTHR37820:SF1">
    <property type="entry name" value="CELL DIVISION PROTEIN FTSQ"/>
    <property type="match status" value="1"/>
</dbReference>
<name>B2A2H4_NATTJ</name>
<dbReference type="GO" id="GO:0051301">
    <property type="term" value="P:cell division"/>
    <property type="evidence" value="ECO:0007669"/>
    <property type="project" value="UniProtKB-KW"/>
</dbReference>
<dbReference type="OrthoDB" id="1953902at2"/>
<evidence type="ECO:0000256" key="8">
    <source>
        <dbReference type="SAM" id="Phobius"/>
    </source>
</evidence>
<dbReference type="InterPro" id="IPR034746">
    <property type="entry name" value="POTRA"/>
</dbReference>
<feature type="transmembrane region" description="Helical" evidence="8">
    <location>
        <begin position="21"/>
        <end position="43"/>
    </location>
</feature>
<dbReference type="Proteomes" id="UP000001683">
    <property type="component" value="Chromosome"/>
</dbReference>
<dbReference type="HOGENOM" id="CLU_1053052_0_0_9"/>
<dbReference type="PROSITE" id="PS51779">
    <property type="entry name" value="POTRA"/>
    <property type="match status" value="1"/>
</dbReference>
<evidence type="ECO:0000256" key="3">
    <source>
        <dbReference type="ARBA" id="ARBA00022618"/>
    </source>
</evidence>
<keyword evidence="11" id="KW-1185">Reference proteome</keyword>
<protein>
    <submittedName>
        <fullName evidence="10">Polypeptide-transport-associated domain protein FtsQ-type</fullName>
    </submittedName>
</protein>
<dbReference type="PANTHER" id="PTHR37820">
    <property type="entry name" value="CELL DIVISION PROTEIN DIVIB"/>
    <property type="match status" value="1"/>
</dbReference>
<dbReference type="KEGG" id="nth:Nther_1306"/>
<proteinExistence type="predicted"/>
<evidence type="ECO:0000256" key="1">
    <source>
        <dbReference type="ARBA" id="ARBA00004370"/>
    </source>
</evidence>
<gene>
    <name evidence="10" type="ordered locus">Nther_1306</name>
</gene>
<evidence type="ECO:0000256" key="4">
    <source>
        <dbReference type="ARBA" id="ARBA00022692"/>
    </source>
</evidence>
<dbReference type="GO" id="GO:0005886">
    <property type="term" value="C:plasma membrane"/>
    <property type="evidence" value="ECO:0007669"/>
    <property type="project" value="TreeGrafter"/>
</dbReference>
<keyword evidence="3" id="KW-0132">Cell division</keyword>
<comment type="subcellular location">
    <subcellularLocation>
        <location evidence="1">Membrane</location>
    </subcellularLocation>
</comment>
<dbReference type="InterPro" id="IPR013685">
    <property type="entry name" value="POTRA_FtsQ_type"/>
</dbReference>
<dbReference type="InterPro" id="IPR050487">
    <property type="entry name" value="FtsQ_DivIB"/>
</dbReference>
<reference evidence="10 11" key="1">
    <citation type="submission" date="2008-04" db="EMBL/GenBank/DDBJ databases">
        <title>Complete sequence of chromosome of Natranaerobius thermophilus JW/NM-WN-LF.</title>
        <authorList>
            <consortium name="US DOE Joint Genome Institute"/>
            <person name="Copeland A."/>
            <person name="Lucas S."/>
            <person name="Lapidus A."/>
            <person name="Glavina del Rio T."/>
            <person name="Dalin E."/>
            <person name="Tice H."/>
            <person name="Bruce D."/>
            <person name="Goodwin L."/>
            <person name="Pitluck S."/>
            <person name="Chertkov O."/>
            <person name="Brettin T."/>
            <person name="Detter J.C."/>
            <person name="Han C."/>
            <person name="Kuske C.R."/>
            <person name="Schmutz J."/>
            <person name="Larimer F."/>
            <person name="Land M."/>
            <person name="Hauser L."/>
            <person name="Kyrpides N."/>
            <person name="Lykidis A."/>
            <person name="Mesbah N.M."/>
            <person name="Wiegel J."/>
        </authorList>
    </citation>
    <scope>NUCLEOTIDE SEQUENCE [LARGE SCALE GENOMIC DNA]</scope>
    <source>
        <strain evidence="11">ATCC BAA-1301 / DSM 18059 / JW/NM-WN-LF</strain>
    </source>
</reference>
<dbReference type="InterPro" id="IPR005548">
    <property type="entry name" value="Cell_div_FtsQ/DivIB_C"/>
</dbReference>
<keyword evidence="7" id="KW-0131">Cell cycle</keyword>
<keyword evidence="5 8" id="KW-1133">Transmembrane helix</keyword>
<dbReference type="RefSeq" id="WP_012447764.1">
    <property type="nucleotide sequence ID" value="NC_010718.1"/>
</dbReference>
<dbReference type="InParanoid" id="B2A2H4"/>
<dbReference type="AlphaFoldDB" id="B2A2H4"/>
<keyword evidence="6 8" id="KW-0472">Membrane</keyword>
<evidence type="ECO:0000313" key="11">
    <source>
        <dbReference type="Proteomes" id="UP000001683"/>
    </source>
</evidence>
<dbReference type="FunCoup" id="B2A2H4">
    <property type="interactions" value="2"/>
</dbReference>
<evidence type="ECO:0000313" key="10">
    <source>
        <dbReference type="EMBL" id="ACB84889.1"/>
    </source>
</evidence>
<feature type="domain" description="POTRA" evidence="9">
    <location>
        <begin position="43"/>
        <end position="111"/>
    </location>
</feature>
<dbReference type="STRING" id="457570.Nther_1306"/>
<evidence type="ECO:0000259" key="9">
    <source>
        <dbReference type="PROSITE" id="PS51779"/>
    </source>
</evidence>
<evidence type="ECO:0000256" key="6">
    <source>
        <dbReference type="ARBA" id="ARBA00023136"/>
    </source>
</evidence>
<evidence type="ECO:0000256" key="2">
    <source>
        <dbReference type="ARBA" id="ARBA00022475"/>
    </source>
</evidence>
<dbReference type="Pfam" id="PF03799">
    <property type="entry name" value="FtsQ_DivIB_C"/>
    <property type="match status" value="1"/>
</dbReference>
<dbReference type="eggNOG" id="COG1589">
    <property type="taxonomic scope" value="Bacteria"/>
</dbReference>
<evidence type="ECO:0000256" key="5">
    <source>
        <dbReference type="ARBA" id="ARBA00022989"/>
    </source>
</evidence>
<organism evidence="10 11">
    <name type="scientific">Natranaerobius thermophilus (strain ATCC BAA-1301 / DSM 18059 / JW/NM-WN-LF)</name>
    <dbReference type="NCBI Taxonomy" id="457570"/>
    <lineage>
        <taxon>Bacteria</taxon>
        <taxon>Bacillati</taxon>
        <taxon>Bacillota</taxon>
        <taxon>Clostridia</taxon>
        <taxon>Natranaerobiales</taxon>
        <taxon>Natranaerobiaceae</taxon>
        <taxon>Natranaerobius</taxon>
    </lineage>
</organism>
<dbReference type="EMBL" id="CP001034">
    <property type="protein sequence ID" value="ACB84889.1"/>
    <property type="molecule type" value="Genomic_DNA"/>
</dbReference>
<keyword evidence="4 8" id="KW-0812">Transmembrane</keyword>
<reference evidence="10 11" key="2">
    <citation type="journal article" date="2011" name="J. Bacteriol.">
        <title>Complete genome sequence of the anaerobic, halophilic alkalithermophile Natranaerobius thermophilus JW/NM-WN-LF.</title>
        <authorList>
            <person name="Zhao B."/>
            <person name="Mesbah N.M."/>
            <person name="Dalin E."/>
            <person name="Goodwin L."/>
            <person name="Nolan M."/>
            <person name="Pitluck S."/>
            <person name="Chertkov O."/>
            <person name="Brettin T.S."/>
            <person name="Han J."/>
            <person name="Larimer F.W."/>
            <person name="Land M.L."/>
            <person name="Hauser L."/>
            <person name="Kyrpides N."/>
            <person name="Wiegel J."/>
        </authorList>
    </citation>
    <scope>NUCLEOTIDE SEQUENCE [LARGE SCALE GENOMIC DNA]</scope>
    <source>
        <strain evidence="11">ATCC BAA-1301 / DSM 18059 / JW/NM-WN-LF</strain>
    </source>
</reference>
<sequence>MDKLMRKKSTKNKKIRPKKTIWVVLLICLGLLALVFIGTSSYFEIDEFFFHGNHRIAKGELKSTLEKQNLNYWLFDQQKFKNNLLSNRWIKQVTKIDKEFPNKLYVEIEEREGQALIRDEEQEKYYTVSSDLVVMERYQENPGQLPMITGLNEGQFEKVSEGEQLTEDFSEPMVEVFELLKKYELTSISEIRLTEFRYSQSSGGMMLYLTDGSQVKIGELRKLNDKFRVLSKVKSELKQKSDDYYLDLRVPEYPVLVDKEQDQN</sequence>
<accession>B2A2H4</accession>
<dbReference type="Pfam" id="PF08478">
    <property type="entry name" value="POTRA_1"/>
    <property type="match status" value="1"/>
</dbReference>
<keyword evidence="2" id="KW-1003">Cell membrane</keyword>
<dbReference type="Gene3D" id="3.10.20.310">
    <property type="entry name" value="membrane protein fhac"/>
    <property type="match status" value="1"/>
</dbReference>